<keyword evidence="1" id="KW-0862">Zinc</keyword>
<proteinExistence type="predicted"/>
<dbReference type="PROSITE" id="PS50157">
    <property type="entry name" value="ZINC_FINGER_C2H2_2"/>
    <property type="match status" value="2"/>
</dbReference>
<dbReference type="Proteomes" id="UP000050741">
    <property type="component" value="Unassembled WGS sequence"/>
</dbReference>
<evidence type="ECO:0000256" key="1">
    <source>
        <dbReference type="PROSITE-ProRule" id="PRU00042"/>
    </source>
</evidence>
<name>A0A183C7I9_GLOPA</name>
<reference evidence="3" key="1">
    <citation type="submission" date="2013-12" db="EMBL/GenBank/DDBJ databases">
        <authorList>
            <person name="Aslett M."/>
        </authorList>
    </citation>
    <scope>NUCLEOTIDE SEQUENCE [LARGE SCALE GENOMIC DNA]</scope>
    <source>
        <strain evidence="3">Lindley</strain>
    </source>
</reference>
<dbReference type="InterPro" id="IPR013087">
    <property type="entry name" value="Znf_C2H2_type"/>
</dbReference>
<sequence>MQMRKCTELSERSESDENILEQLKLKERKKCHELLLELSLPPIRQLACPRPIGTTNSVSASCFSSPSLITSHSFHSAAGLESFPLKPFKSNGEFRMDKGQGKQKQHQQAVHKCDQCQKAIRFKSNLFEHKSLHLGSSSRNPFVCPFCSKTCRLKGNLKKHLQVHVTSAEDLECLWKRSFSRNSGRPRKGLPHVPLPKPGDDLGLVPVNIQQQRVRYVQMGPSAAGQSVQWTLAATK</sequence>
<keyword evidence="1" id="KW-0863">Zinc-finger</keyword>
<dbReference type="GO" id="GO:0008270">
    <property type="term" value="F:zinc ion binding"/>
    <property type="evidence" value="ECO:0007669"/>
    <property type="project" value="UniProtKB-KW"/>
</dbReference>
<evidence type="ECO:0000259" key="2">
    <source>
        <dbReference type="PROSITE" id="PS50157"/>
    </source>
</evidence>
<evidence type="ECO:0000313" key="4">
    <source>
        <dbReference type="WBParaSite" id="GPLIN_000883500"/>
    </source>
</evidence>
<dbReference type="WBParaSite" id="GPLIN_000883500">
    <property type="protein sequence ID" value="GPLIN_000883500"/>
    <property type="gene ID" value="GPLIN_000883500"/>
</dbReference>
<reference evidence="3" key="2">
    <citation type="submission" date="2014-05" db="EMBL/GenBank/DDBJ databases">
        <title>The genome and life-stage specific transcriptomes of Globodera pallida elucidate key aspects of plant parasitism by a cyst nematode.</title>
        <authorList>
            <person name="Cotton J.A."/>
            <person name="Lilley C.J."/>
            <person name="Jones L.M."/>
            <person name="Kikuchi T."/>
            <person name="Reid A.J."/>
            <person name="Thorpe P."/>
            <person name="Tsai I.J."/>
            <person name="Beasley H."/>
            <person name="Blok V."/>
            <person name="Cock P.J.A."/>
            <person name="Van den Akker S.E."/>
            <person name="Holroyd N."/>
            <person name="Hunt M."/>
            <person name="Mantelin S."/>
            <person name="Naghra H."/>
            <person name="Pain A."/>
            <person name="Palomares-Rius J.E."/>
            <person name="Zarowiecki M."/>
            <person name="Berriman M."/>
            <person name="Jones J.T."/>
            <person name="Urwin P.E."/>
        </authorList>
    </citation>
    <scope>NUCLEOTIDE SEQUENCE [LARGE SCALE GENOMIC DNA]</scope>
    <source>
        <strain evidence="3">Lindley</strain>
    </source>
</reference>
<organism evidence="3 4">
    <name type="scientific">Globodera pallida</name>
    <name type="common">Potato cyst nematode worm</name>
    <name type="synonym">Heterodera pallida</name>
    <dbReference type="NCBI Taxonomy" id="36090"/>
    <lineage>
        <taxon>Eukaryota</taxon>
        <taxon>Metazoa</taxon>
        <taxon>Ecdysozoa</taxon>
        <taxon>Nematoda</taxon>
        <taxon>Chromadorea</taxon>
        <taxon>Rhabditida</taxon>
        <taxon>Tylenchina</taxon>
        <taxon>Tylenchomorpha</taxon>
        <taxon>Tylenchoidea</taxon>
        <taxon>Heteroderidae</taxon>
        <taxon>Heteroderinae</taxon>
        <taxon>Globodera</taxon>
    </lineage>
</organism>
<dbReference type="SUPFAM" id="SSF57667">
    <property type="entry name" value="beta-beta-alpha zinc fingers"/>
    <property type="match status" value="1"/>
</dbReference>
<reference evidence="4" key="3">
    <citation type="submission" date="2016-06" db="UniProtKB">
        <authorList>
            <consortium name="WormBaseParasite"/>
        </authorList>
    </citation>
    <scope>IDENTIFICATION</scope>
</reference>
<dbReference type="Gene3D" id="3.30.160.60">
    <property type="entry name" value="Classic Zinc Finger"/>
    <property type="match status" value="1"/>
</dbReference>
<dbReference type="SMART" id="SM00355">
    <property type="entry name" value="ZnF_C2H2"/>
    <property type="match status" value="2"/>
</dbReference>
<dbReference type="AlphaFoldDB" id="A0A183C7I9"/>
<feature type="domain" description="C2H2-type" evidence="2">
    <location>
        <begin position="142"/>
        <end position="169"/>
    </location>
</feature>
<protein>
    <submittedName>
        <fullName evidence="4">C2H2-type domain-containing protein</fullName>
    </submittedName>
</protein>
<evidence type="ECO:0000313" key="3">
    <source>
        <dbReference type="Proteomes" id="UP000050741"/>
    </source>
</evidence>
<dbReference type="InterPro" id="IPR036236">
    <property type="entry name" value="Znf_C2H2_sf"/>
</dbReference>
<keyword evidence="3" id="KW-1185">Reference proteome</keyword>
<feature type="domain" description="C2H2-type" evidence="2">
    <location>
        <begin position="111"/>
        <end position="138"/>
    </location>
</feature>
<dbReference type="PROSITE" id="PS00028">
    <property type="entry name" value="ZINC_FINGER_C2H2_1"/>
    <property type="match status" value="2"/>
</dbReference>
<keyword evidence="1" id="KW-0479">Metal-binding</keyword>
<accession>A0A183C7I9</accession>